<dbReference type="AlphaFoldDB" id="A0A7H0ICI2"/>
<dbReference type="Proteomes" id="UP000516052">
    <property type="component" value="Chromosome"/>
</dbReference>
<evidence type="ECO:0000256" key="1">
    <source>
        <dbReference type="SAM" id="MobiDB-lite"/>
    </source>
</evidence>
<proteinExistence type="predicted"/>
<keyword evidence="4" id="KW-1185">Reference proteome</keyword>
<evidence type="ECO:0000313" key="4">
    <source>
        <dbReference type="Proteomes" id="UP000516052"/>
    </source>
</evidence>
<sequence>MPEHTPFEQDLTAALHRTGDSFPAARTELVEGGARRGRARRLRRRLAVIGGGVAGVAVIGVGGTLLHAGEPARDVGTGTTSTTAPPSPSAVERQDLTSVLNKLLPKGKFTPTTSQGSDMNVTGVFDDGRGRAAISVSLGRTTTRGGGCPDRALNPYDHCSTETLPDGSKVTVFQGHEYPDRREQTKLWYADLTTPAGGSVSVMEWNAPAEKGEKTTRPTPPLSADQLTKLVTAPELREMVDAVPVPTMSHAAPPASTVNVGRTLTSLLPKHLKVVSKGPADDGEFAYVVVDDGKGESYVQINVQPDMSDVKGDLFDAKSETLPDGTLVALRKGPGEKGGSGVVMWTVDTMRTDGFRVVVSAFNAASQQTPATRTAPALGMKDLRAIALSPKWLQASGS</sequence>
<gene>
    <name evidence="3" type="ORF">IAG44_14310</name>
</gene>
<evidence type="ECO:0000256" key="2">
    <source>
        <dbReference type="SAM" id="Phobius"/>
    </source>
</evidence>
<feature type="region of interest" description="Disordered" evidence="1">
    <location>
        <begin position="70"/>
        <end position="90"/>
    </location>
</feature>
<keyword evidence="2" id="KW-0812">Transmembrane</keyword>
<name>A0A7H0ICI2_9ACTN</name>
<keyword evidence="2" id="KW-1133">Transmembrane helix</keyword>
<evidence type="ECO:0000313" key="3">
    <source>
        <dbReference type="EMBL" id="QNP70498.1"/>
    </source>
</evidence>
<keyword evidence="2" id="KW-0472">Membrane</keyword>
<accession>A0A7H0ICI2</accession>
<dbReference type="KEGG" id="sroi:IAG44_14310"/>
<protein>
    <submittedName>
        <fullName evidence="3">Uncharacterized protein</fullName>
    </submittedName>
</protein>
<dbReference type="RefSeq" id="WP_187747509.1">
    <property type="nucleotide sequence ID" value="NZ_CP060828.1"/>
</dbReference>
<reference evidence="3 4" key="1">
    <citation type="submission" date="2020-08" db="EMBL/GenBank/DDBJ databases">
        <title>A novel species.</title>
        <authorList>
            <person name="Gao J."/>
        </authorList>
    </citation>
    <scope>NUCLEOTIDE SEQUENCE [LARGE SCALE GENOMIC DNA]</scope>
    <source>
        <strain evidence="3 4">CRXT-G-22</strain>
    </source>
</reference>
<organism evidence="3 4">
    <name type="scientific">Streptomyces roseirectus</name>
    <dbReference type="NCBI Taxonomy" id="2768066"/>
    <lineage>
        <taxon>Bacteria</taxon>
        <taxon>Bacillati</taxon>
        <taxon>Actinomycetota</taxon>
        <taxon>Actinomycetes</taxon>
        <taxon>Kitasatosporales</taxon>
        <taxon>Streptomycetaceae</taxon>
        <taxon>Streptomyces</taxon>
    </lineage>
</organism>
<feature type="transmembrane region" description="Helical" evidence="2">
    <location>
        <begin position="46"/>
        <end position="66"/>
    </location>
</feature>
<dbReference type="EMBL" id="CP060828">
    <property type="protein sequence ID" value="QNP70498.1"/>
    <property type="molecule type" value="Genomic_DNA"/>
</dbReference>